<dbReference type="Proteomes" id="UP000250443">
    <property type="component" value="Unassembled WGS sequence"/>
</dbReference>
<dbReference type="PROSITE" id="PS51257">
    <property type="entry name" value="PROKAR_LIPOPROTEIN"/>
    <property type="match status" value="1"/>
</dbReference>
<protein>
    <submittedName>
        <fullName evidence="4">Insulinase family protein</fullName>
    </submittedName>
    <submittedName>
        <fullName evidence="5">Putative peptidase</fullName>
    </submittedName>
</protein>
<dbReference type="Pfam" id="PF05193">
    <property type="entry name" value="Peptidase_M16_C"/>
    <property type="match status" value="1"/>
</dbReference>
<dbReference type="SUPFAM" id="SSF63411">
    <property type="entry name" value="LuxS/MPP-like metallohydrolase"/>
    <property type="match status" value="2"/>
</dbReference>
<reference evidence="5 6" key="1">
    <citation type="submission" date="2018-06" db="EMBL/GenBank/DDBJ databases">
        <authorList>
            <consortium name="Pathogen Informatics"/>
            <person name="Doyle S."/>
        </authorList>
    </citation>
    <scope>NUCLEOTIDE SEQUENCE [LARGE SCALE GENOMIC DNA]</scope>
    <source>
        <strain evidence="5 6">NCTC11842</strain>
    </source>
</reference>
<dbReference type="Pfam" id="PF00675">
    <property type="entry name" value="Peptidase_M16"/>
    <property type="match status" value="1"/>
</dbReference>
<evidence type="ECO:0000313" key="6">
    <source>
        <dbReference type="Proteomes" id="UP000250443"/>
    </source>
</evidence>
<dbReference type="Gene3D" id="3.30.830.10">
    <property type="entry name" value="Metalloenzyme, LuxS/M16 peptidase-like"/>
    <property type="match status" value="2"/>
</dbReference>
<organism evidence="5 6">
    <name type="scientific">Pseudomonas luteola</name>
    <dbReference type="NCBI Taxonomy" id="47886"/>
    <lineage>
        <taxon>Bacteria</taxon>
        <taxon>Pseudomonadati</taxon>
        <taxon>Pseudomonadota</taxon>
        <taxon>Gammaproteobacteria</taxon>
        <taxon>Pseudomonadales</taxon>
        <taxon>Pseudomonadaceae</taxon>
        <taxon>Pseudomonas</taxon>
    </lineage>
</organism>
<evidence type="ECO:0000259" key="2">
    <source>
        <dbReference type="Pfam" id="PF00675"/>
    </source>
</evidence>
<dbReference type="Proteomes" id="UP000626180">
    <property type="component" value="Unassembled WGS sequence"/>
</dbReference>
<evidence type="ECO:0000256" key="1">
    <source>
        <dbReference type="SAM" id="MobiDB-lite"/>
    </source>
</evidence>
<dbReference type="InterPro" id="IPR011249">
    <property type="entry name" value="Metalloenz_LuxS/M16"/>
</dbReference>
<proteinExistence type="predicted"/>
<accession>A0A2X2C2L7</accession>
<feature type="region of interest" description="Disordered" evidence="1">
    <location>
        <begin position="465"/>
        <end position="485"/>
    </location>
</feature>
<feature type="domain" description="Peptidase M16 C-terminal" evidence="3">
    <location>
        <begin position="219"/>
        <end position="394"/>
    </location>
</feature>
<dbReference type="GO" id="GO:0046872">
    <property type="term" value="F:metal ion binding"/>
    <property type="evidence" value="ECO:0007669"/>
    <property type="project" value="InterPro"/>
</dbReference>
<gene>
    <name evidence="4" type="ORF">IRZ65_03225</name>
    <name evidence="5" type="ORF">NCTC11842_00932</name>
</gene>
<dbReference type="PANTHER" id="PTHR11851:SF224">
    <property type="entry name" value="PROCESSING PROTEASE"/>
    <property type="match status" value="1"/>
</dbReference>
<evidence type="ECO:0000313" key="7">
    <source>
        <dbReference type="Proteomes" id="UP000626180"/>
    </source>
</evidence>
<reference evidence="4 7" key="2">
    <citation type="submission" date="2020-10" db="EMBL/GenBank/DDBJ databases">
        <title>Genome sequences of Pseudomonas isolates.</title>
        <authorList>
            <person name="Wessels L."/>
            <person name="Reich F."/>
            <person name="Hammerl J."/>
        </authorList>
    </citation>
    <scope>NUCLEOTIDE SEQUENCE [LARGE SCALE GENOMIC DNA]</scope>
    <source>
        <strain evidence="4 7">20-MO00624-0</strain>
    </source>
</reference>
<evidence type="ECO:0000313" key="4">
    <source>
        <dbReference type="EMBL" id="MBF8639697.1"/>
    </source>
</evidence>
<feature type="domain" description="Peptidase M16 N-terminal" evidence="2">
    <location>
        <begin position="78"/>
        <end position="213"/>
    </location>
</feature>
<dbReference type="EMBL" id="UAUF01000008">
    <property type="protein sequence ID" value="SPZ02962.1"/>
    <property type="molecule type" value="Genomic_DNA"/>
</dbReference>
<dbReference type="AlphaFoldDB" id="A0A2X2C2L7"/>
<dbReference type="RefSeq" id="WP_010796994.1">
    <property type="nucleotide sequence ID" value="NZ_CP069262.1"/>
</dbReference>
<dbReference type="InterPro" id="IPR050361">
    <property type="entry name" value="MPP/UQCRC_Complex"/>
</dbReference>
<evidence type="ECO:0000259" key="3">
    <source>
        <dbReference type="Pfam" id="PF05193"/>
    </source>
</evidence>
<dbReference type="PANTHER" id="PTHR11851">
    <property type="entry name" value="METALLOPROTEASE"/>
    <property type="match status" value="1"/>
</dbReference>
<dbReference type="InterPro" id="IPR011765">
    <property type="entry name" value="Pept_M16_N"/>
</dbReference>
<dbReference type="InterPro" id="IPR007863">
    <property type="entry name" value="Peptidase_M16_C"/>
</dbReference>
<sequence length="485" mass="52054">MNVRFSYAWGTLLSLTLLGGCQNTSPVADSAAAHPKLESLQALSKTAPVTRKLDIQSWRTPEGARVMFVEANELPMYDLRLTFAAGSSQDGNTPGIATMTNGMLNEGIAGMDTTAIAIGFENLGANFSNGAYRDMAVAGLRTLSDPTKSDPALDLFTKVVGHPTFPAAPLERIRNQLLTSIEYKKQDPGAQAGDALMKQLYGSHPYAHPSMGTAESLRSITPAQLRTFHQRAYTAGNVVIALTGNLTRPQAEAIAAKVSRALPKGPALPSVAKPQPPKPGVTHIEFPSQQTHLMLAEQGIDRRDPDYAALYLGNQILGGGGFGTRLMTEVREKRGLTYGVYSGFTPMQVAGPFTIGLQTRAEMSQNTLGLVQNIVRQYLKEGPTQKELDDAKREISGSFPLSTASNSAIVAQLGMIGFYDLPLDFLDTFMKQTQAVTTDQVREAMARHLNPDGFVIVTAGPTVAQQPLPAPVERGNTPPPSVPEH</sequence>
<keyword evidence="7" id="KW-1185">Reference proteome</keyword>
<dbReference type="EMBL" id="JADMCD010000001">
    <property type="protein sequence ID" value="MBF8639697.1"/>
    <property type="molecule type" value="Genomic_DNA"/>
</dbReference>
<name>A0A2X2C2L7_PSELU</name>
<evidence type="ECO:0000313" key="5">
    <source>
        <dbReference type="EMBL" id="SPZ02962.1"/>
    </source>
</evidence>